<organism evidence="1 2">
    <name type="scientific">Cylindrotheca closterium</name>
    <dbReference type="NCBI Taxonomy" id="2856"/>
    <lineage>
        <taxon>Eukaryota</taxon>
        <taxon>Sar</taxon>
        <taxon>Stramenopiles</taxon>
        <taxon>Ochrophyta</taxon>
        <taxon>Bacillariophyta</taxon>
        <taxon>Bacillariophyceae</taxon>
        <taxon>Bacillariophycidae</taxon>
        <taxon>Bacillariales</taxon>
        <taxon>Bacillariaceae</taxon>
        <taxon>Cylindrotheca</taxon>
    </lineage>
</organism>
<proteinExistence type="predicted"/>
<gene>
    <name evidence="1" type="ORF">CYCCA115_LOCUS20587</name>
</gene>
<accession>A0AAD2G6E4</accession>
<dbReference type="Proteomes" id="UP001295423">
    <property type="component" value="Unassembled WGS sequence"/>
</dbReference>
<sequence length="398" mass="46574">MPLRRLIVAIDPLSITNPEPILDAWKNHTKLKITTWTGNWYWKISEWQDPILDKMPPIGDKVIDDTKLLRQSSFYTNCLQRLKMEGFSWTVIIDTDEYFTYNSIMSAELMHNKTIHDGVLSAESRKRLPSFVGRQNETIAHWIHQHGTKESVMSNKSLCIVYPRLQFFSKVENKEQLDNGSLQLPFGQVASRGGSSSTPRFDLEAFHTLQYTSHDRFDRSFKGGKPLPGKSLVNAALVKDDYKVKNPHAPFTFKCKGDVYSQITEGWPFRVHQYSGSLKVWLSRPERTKEMWEQRNKLEHQNHNDHSLTKWFPEFVRLLESEQQQQQQQQHEDTDDALVLAFRLTQKAHDDAYDETMDIFHRLTLNQTVPPKYEWDKPLGDKRKASRLIQEFQRDLAP</sequence>
<protein>
    <submittedName>
        <fullName evidence="1">Uncharacterized protein</fullName>
    </submittedName>
</protein>
<dbReference type="EMBL" id="CAKOGP040002180">
    <property type="protein sequence ID" value="CAJ1964347.1"/>
    <property type="molecule type" value="Genomic_DNA"/>
</dbReference>
<name>A0AAD2G6E4_9STRA</name>
<evidence type="ECO:0000313" key="1">
    <source>
        <dbReference type="EMBL" id="CAJ1964347.1"/>
    </source>
</evidence>
<dbReference type="AlphaFoldDB" id="A0AAD2G6E4"/>
<keyword evidence="2" id="KW-1185">Reference proteome</keyword>
<evidence type="ECO:0000313" key="2">
    <source>
        <dbReference type="Proteomes" id="UP001295423"/>
    </source>
</evidence>
<reference evidence="1" key="1">
    <citation type="submission" date="2023-08" db="EMBL/GenBank/DDBJ databases">
        <authorList>
            <person name="Audoor S."/>
            <person name="Bilcke G."/>
        </authorList>
    </citation>
    <scope>NUCLEOTIDE SEQUENCE</scope>
</reference>
<comment type="caution">
    <text evidence="1">The sequence shown here is derived from an EMBL/GenBank/DDBJ whole genome shotgun (WGS) entry which is preliminary data.</text>
</comment>